<reference evidence="7" key="1">
    <citation type="submission" date="2022-11" db="EMBL/GenBank/DDBJ databases">
        <authorList>
            <person name="Petersen C."/>
        </authorList>
    </citation>
    <scope>NUCLEOTIDE SEQUENCE</scope>
    <source>
        <strain evidence="7">IBT 29864</strain>
    </source>
</reference>
<dbReference type="AlphaFoldDB" id="A0A9X0B6Y6"/>
<feature type="transmembrane region" description="Helical" evidence="5">
    <location>
        <begin position="264"/>
        <end position="281"/>
    </location>
</feature>
<evidence type="ECO:0000313" key="7">
    <source>
        <dbReference type="EMBL" id="KAJ5390454.1"/>
    </source>
</evidence>
<feature type="transmembrane region" description="Helical" evidence="5">
    <location>
        <begin position="521"/>
        <end position="540"/>
    </location>
</feature>
<feature type="transmembrane region" description="Helical" evidence="5">
    <location>
        <begin position="32"/>
        <end position="56"/>
    </location>
</feature>
<evidence type="ECO:0000256" key="5">
    <source>
        <dbReference type="SAM" id="Phobius"/>
    </source>
</evidence>
<dbReference type="InterPro" id="IPR020846">
    <property type="entry name" value="MFS_dom"/>
</dbReference>
<dbReference type="Gene3D" id="1.20.1250.20">
    <property type="entry name" value="MFS general substrate transporter like domains"/>
    <property type="match status" value="1"/>
</dbReference>
<dbReference type="PROSITE" id="PS50850">
    <property type="entry name" value="MFS"/>
    <property type="match status" value="1"/>
</dbReference>
<feature type="transmembrane region" description="Helical" evidence="5">
    <location>
        <begin position="123"/>
        <end position="143"/>
    </location>
</feature>
<comment type="caution">
    <text evidence="7">The sequence shown here is derived from an EMBL/GenBank/DDBJ whole genome shotgun (WGS) entry which is preliminary data.</text>
</comment>
<evidence type="ECO:0000259" key="6">
    <source>
        <dbReference type="PROSITE" id="PS50850"/>
    </source>
</evidence>
<dbReference type="InterPro" id="IPR036259">
    <property type="entry name" value="MFS_trans_sf"/>
</dbReference>
<feature type="transmembrane region" description="Helical" evidence="5">
    <location>
        <begin position="155"/>
        <end position="177"/>
    </location>
</feature>
<dbReference type="Pfam" id="PF07690">
    <property type="entry name" value="MFS_1"/>
    <property type="match status" value="1"/>
</dbReference>
<feature type="transmembrane region" description="Helical" evidence="5">
    <location>
        <begin position="369"/>
        <end position="389"/>
    </location>
</feature>
<name>A0A9X0B6Y6_9EURO</name>
<evidence type="ECO:0000256" key="4">
    <source>
        <dbReference type="ARBA" id="ARBA00023136"/>
    </source>
</evidence>
<dbReference type="GeneID" id="81433630"/>
<dbReference type="PROSITE" id="PS00216">
    <property type="entry name" value="SUGAR_TRANSPORT_1"/>
    <property type="match status" value="1"/>
</dbReference>
<feature type="transmembrane region" description="Helical" evidence="5">
    <location>
        <begin position="98"/>
        <end position="117"/>
    </location>
</feature>
<feature type="transmembrane region" description="Helical" evidence="5">
    <location>
        <begin position="68"/>
        <end position="86"/>
    </location>
</feature>
<comment type="subcellular location">
    <subcellularLocation>
        <location evidence="1">Membrane</location>
        <topology evidence="1">Multi-pass membrane protein</topology>
    </subcellularLocation>
</comment>
<evidence type="ECO:0000256" key="3">
    <source>
        <dbReference type="ARBA" id="ARBA00022989"/>
    </source>
</evidence>
<keyword evidence="3 5" id="KW-1133">Transmembrane helix</keyword>
<feature type="transmembrane region" description="Helical" evidence="5">
    <location>
        <begin position="301"/>
        <end position="318"/>
    </location>
</feature>
<dbReference type="EMBL" id="JAPZBS010000001">
    <property type="protein sequence ID" value="KAJ5390454.1"/>
    <property type="molecule type" value="Genomic_DNA"/>
</dbReference>
<protein>
    <recommendedName>
        <fullName evidence="6">Major facilitator superfamily (MFS) profile domain-containing protein</fullName>
    </recommendedName>
</protein>
<dbReference type="InterPro" id="IPR005829">
    <property type="entry name" value="Sugar_transporter_CS"/>
</dbReference>
<gene>
    <name evidence="7" type="ORF">N7496_001522</name>
</gene>
<keyword evidence="4 5" id="KW-0472">Membrane</keyword>
<proteinExistence type="predicted"/>
<dbReference type="RefSeq" id="XP_056561182.1">
    <property type="nucleotide sequence ID" value="XM_056694453.1"/>
</dbReference>
<keyword evidence="8" id="KW-1185">Reference proteome</keyword>
<evidence type="ECO:0000256" key="1">
    <source>
        <dbReference type="ARBA" id="ARBA00004141"/>
    </source>
</evidence>
<dbReference type="PANTHER" id="PTHR23501:SF195">
    <property type="entry name" value="PEP5"/>
    <property type="match status" value="1"/>
</dbReference>
<feature type="transmembrane region" description="Helical" evidence="5">
    <location>
        <begin position="231"/>
        <end position="252"/>
    </location>
</feature>
<dbReference type="InterPro" id="IPR011701">
    <property type="entry name" value="MFS"/>
</dbReference>
<dbReference type="SUPFAM" id="SSF103473">
    <property type="entry name" value="MFS general substrate transporter"/>
    <property type="match status" value="1"/>
</dbReference>
<dbReference type="PANTHER" id="PTHR23501">
    <property type="entry name" value="MAJOR FACILITATOR SUPERFAMILY"/>
    <property type="match status" value="1"/>
</dbReference>
<sequence length="570" mass="61148">METSKQHVEMVEDVQPLPPAPQEQKFPSAPPVIALIAINSMALAQIISVVGSGVLANQTTAYLGDSSKAGWLSMPLTIFTLAFSPLLSQAADYWGRKWIIVTTAVGGLTGSIIISRAQTVNALIAGFCIVGFSFGGQALFYTVVSEIVPRRFRAVAQATLNFTSGIGGIISLLMGGALLKDGDYGKYRIYWYVVAGLFFISIAGVAFCFNPPPRQLESILTTRQKLASLDWIGAGLLTGSLTLLAIALEWSGNPYTWGDADPHIIAPFTIAIVLLMAFGFYEWKVKKDGLLDHRMFHDRNFLICLVTIFTEGMSYFTSNSYYAYEVQVLTDENLFDAGLKYSIVFFSAGFVSVLVAAYTTWTRQLREPLILGFIFLTVFNSLMATVTSHTSSNVFWGYPVICGMGIGVLLTNLTVITQMSTPPEMVSITTGILTATRSLGATVALAVNGAIFNGALTSNVGSKVASAVLPLGYPPDELGVLIPAFLSGDQSAIQSIPDSTPEVLEAAGSAVKSAYAASFRNVWICAASFSAVGLLIACFLRNVKSEFTSTIDAPLVVAPSKYDEEGEKRG</sequence>
<feature type="domain" description="Major facilitator superfamily (MFS) profile" evidence="6">
    <location>
        <begin position="32"/>
        <end position="545"/>
    </location>
</feature>
<keyword evidence="2 5" id="KW-0812">Transmembrane</keyword>
<dbReference type="GO" id="GO:0022857">
    <property type="term" value="F:transmembrane transporter activity"/>
    <property type="evidence" value="ECO:0007669"/>
    <property type="project" value="InterPro"/>
</dbReference>
<accession>A0A9X0B6Y6</accession>
<feature type="transmembrane region" description="Helical" evidence="5">
    <location>
        <begin position="338"/>
        <end position="357"/>
    </location>
</feature>
<dbReference type="OrthoDB" id="2587356at2759"/>
<organism evidence="7 8">
    <name type="scientific">Penicillium cataractarum</name>
    <dbReference type="NCBI Taxonomy" id="2100454"/>
    <lineage>
        <taxon>Eukaryota</taxon>
        <taxon>Fungi</taxon>
        <taxon>Dikarya</taxon>
        <taxon>Ascomycota</taxon>
        <taxon>Pezizomycotina</taxon>
        <taxon>Eurotiomycetes</taxon>
        <taxon>Eurotiomycetidae</taxon>
        <taxon>Eurotiales</taxon>
        <taxon>Aspergillaceae</taxon>
        <taxon>Penicillium</taxon>
    </lineage>
</organism>
<dbReference type="GO" id="GO:0005886">
    <property type="term" value="C:plasma membrane"/>
    <property type="evidence" value="ECO:0007669"/>
    <property type="project" value="TreeGrafter"/>
</dbReference>
<reference evidence="7" key="2">
    <citation type="journal article" date="2023" name="IMA Fungus">
        <title>Comparative genomic study of the Penicillium genus elucidates a diverse pangenome and 15 lateral gene transfer events.</title>
        <authorList>
            <person name="Petersen C."/>
            <person name="Sorensen T."/>
            <person name="Nielsen M.R."/>
            <person name="Sondergaard T.E."/>
            <person name="Sorensen J.L."/>
            <person name="Fitzpatrick D.A."/>
            <person name="Frisvad J.C."/>
            <person name="Nielsen K.L."/>
        </authorList>
    </citation>
    <scope>NUCLEOTIDE SEQUENCE</scope>
    <source>
        <strain evidence="7">IBT 29864</strain>
    </source>
</reference>
<feature type="transmembrane region" description="Helical" evidence="5">
    <location>
        <begin position="395"/>
        <end position="416"/>
    </location>
</feature>
<feature type="transmembrane region" description="Helical" evidence="5">
    <location>
        <begin position="189"/>
        <end position="210"/>
    </location>
</feature>
<evidence type="ECO:0000256" key="2">
    <source>
        <dbReference type="ARBA" id="ARBA00022692"/>
    </source>
</evidence>
<dbReference type="Proteomes" id="UP001147782">
    <property type="component" value="Unassembled WGS sequence"/>
</dbReference>
<evidence type="ECO:0000313" key="8">
    <source>
        <dbReference type="Proteomes" id="UP001147782"/>
    </source>
</evidence>